<dbReference type="RefSeq" id="WP_307254855.1">
    <property type="nucleotide sequence ID" value="NZ_JAUSTO010000009.1"/>
</dbReference>
<dbReference type="HAMAP" id="MF_00191">
    <property type="entry name" value="IspH"/>
    <property type="match status" value="1"/>
</dbReference>
<feature type="binding site" evidence="5">
    <location>
        <position position="267"/>
    </location>
    <ligand>
        <name>dimethylallyl diphosphate</name>
        <dbReference type="ChEBI" id="CHEBI:57623"/>
    </ligand>
</feature>
<dbReference type="Gene3D" id="3.40.50.11270">
    <property type="match status" value="1"/>
</dbReference>
<dbReference type="GO" id="GO:0019288">
    <property type="term" value="P:isopentenyl diphosphate biosynthetic process, methylerythritol 4-phosphate pathway"/>
    <property type="evidence" value="ECO:0007669"/>
    <property type="project" value="UniProtKB-UniRule"/>
</dbReference>
<comment type="caution">
    <text evidence="6">The sequence shown here is derived from an EMBL/GenBank/DDBJ whole genome shotgun (WGS) entry which is preliminary data.</text>
</comment>
<feature type="binding site" evidence="5">
    <location>
        <position position="224"/>
    </location>
    <ligand>
        <name>isopentenyl diphosphate</name>
        <dbReference type="ChEBI" id="CHEBI:128769"/>
    </ligand>
</feature>
<feature type="binding site" evidence="5">
    <location>
        <position position="225"/>
    </location>
    <ligand>
        <name>(2E)-4-hydroxy-3-methylbut-2-enyl diphosphate</name>
        <dbReference type="ChEBI" id="CHEBI:128753"/>
    </ligand>
</feature>
<keyword evidence="2 5" id="KW-0479">Metal-binding</keyword>
<comment type="function">
    <text evidence="5">Catalyzes the conversion of 1-hydroxy-2-methyl-2-(E)-butenyl 4-diphosphate (HMBPP) into a mixture of isopentenyl diphosphate (IPP) and dimethylallyl diphosphate (DMAPP). Acts in the terminal step of the DOXP/MEP pathway for isoprenoid precursor biosynthesis.</text>
</comment>
<feature type="binding site" evidence="5">
    <location>
        <position position="267"/>
    </location>
    <ligand>
        <name>(2E)-4-hydroxy-3-methylbut-2-enyl diphosphate</name>
        <dbReference type="ChEBI" id="CHEBI:128753"/>
    </ligand>
</feature>
<sequence length="284" mass="31295">MSSIKIAEKAGFCFGVRKAVETVYREAEEARGEVYTYGSIIHNEEVVKDLERKGVRVLDGPEALRALRGGTVIIRSHGIGREIYEICEKKQLRVVDATCPFVAKIHRIVQEENAKGRQVIIVGDPAHPEVMGIRGWGRKDTEVIESAEDFEALGLEKGKSISIVAQTTYNLTKFKKILDKITDLGYDIACFNTICNATQERQTEAGRIASEVDAMIVIGGQSSSNTRKLAEICSAACENTFFVQTADDLDPKVLASFERIGITAGASTPKHIIEEVQTIVRSEF</sequence>
<feature type="binding site" evidence="5">
    <location>
        <position position="77"/>
    </location>
    <ligand>
        <name>isopentenyl diphosphate</name>
        <dbReference type="ChEBI" id="CHEBI:128769"/>
    </ligand>
</feature>
<keyword evidence="4 5" id="KW-0411">Iron-sulfur</keyword>
<dbReference type="GO" id="GO:0051745">
    <property type="term" value="F:4-hydroxy-3-methylbut-2-enyl diphosphate reductase activity"/>
    <property type="evidence" value="ECO:0007669"/>
    <property type="project" value="UniProtKB-UniRule"/>
</dbReference>
<proteinExistence type="inferred from homology"/>
<keyword evidence="7" id="KW-1185">Reference proteome</keyword>
<feature type="binding site" evidence="5">
    <location>
        <position position="223"/>
    </location>
    <ligand>
        <name>(2E)-4-hydroxy-3-methylbut-2-enyl diphosphate</name>
        <dbReference type="ChEBI" id="CHEBI:128753"/>
    </ligand>
</feature>
<feature type="active site" description="Proton donor" evidence="5">
    <location>
        <position position="129"/>
    </location>
</feature>
<feature type="binding site" evidence="5">
    <location>
        <position position="42"/>
    </location>
    <ligand>
        <name>dimethylallyl diphosphate</name>
        <dbReference type="ChEBI" id="CHEBI:57623"/>
    </ligand>
</feature>
<dbReference type="GO" id="GO:0046872">
    <property type="term" value="F:metal ion binding"/>
    <property type="evidence" value="ECO:0007669"/>
    <property type="project" value="UniProtKB-KW"/>
</dbReference>
<feature type="binding site" evidence="5">
    <location>
        <position position="42"/>
    </location>
    <ligand>
        <name>isopentenyl diphosphate</name>
        <dbReference type="ChEBI" id="CHEBI:128769"/>
    </ligand>
</feature>
<evidence type="ECO:0000256" key="4">
    <source>
        <dbReference type="ARBA" id="ARBA00023014"/>
    </source>
</evidence>
<evidence type="ECO:0000313" key="7">
    <source>
        <dbReference type="Proteomes" id="UP001241537"/>
    </source>
</evidence>
<evidence type="ECO:0000256" key="5">
    <source>
        <dbReference type="HAMAP-Rule" id="MF_00191"/>
    </source>
</evidence>
<feature type="binding site" evidence="5">
    <location>
        <position position="77"/>
    </location>
    <ligand>
        <name>dimethylallyl diphosphate</name>
        <dbReference type="ChEBI" id="CHEBI:57623"/>
    </ligand>
</feature>
<feature type="binding site" evidence="5">
    <location>
        <position position="195"/>
    </location>
    <ligand>
        <name>[4Fe-4S] cluster</name>
        <dbReference type="ChEBI" id="CHEBI:49883"/>
    </ligand>
</feature>
<reference evidence="6" key="1">
    <citation type="submission" date="2023-07" db="EMBL/GenBank/DDBJ databases">
        <title>Genomic Encyclopedia of Type Strains, Phase IV (KMG-IV): sequencing the most valuable type-strain genomes for metagenomic binning, comparative biology and taxonomic classification.</title>
        <authorList>
            <person name="Goeker M."/>
        </authorList>
    </citation>
    <scope>NUCLEOTIDE SEQUENCE</scope>
    <source>
        <strain evidence="6">DSM 19659</strain>
    </source>
</reference>
<feature type="binding site" evidence="5">
    <location>
        <position position="225"/>
    </location>
    <ligand>
        <name>isopentenyl diphosphate</name>
        <dbReference type="ChEBI" id="CHEBI:128769"/>
    </ligand>
</feature>
<protein>
    <recommendedName>
        <fullName evidence="5">4-hydroxy-3-methylbut-2-enyl diphosphate reductase</fullName>
        <shortName evidence="5">HMBPP reductase</shortName>
        <ecNumber evidence="5">1.17.7.4</ecNumber>
    </recommendedName>
</protein>
<feature type="binding site" evidence="5">
    <location>
        <position position="127"/>
    </location>
    <ligand>
        <name>isopentenyl diphosphate</name>
        <dbReference type="ChEBI" id="CHEBI:128769"/>
    </ligand>
</feature>
<feature type="binding site" evidence="5">
    <location>
        <position position="224"/>
    </location>
    <ligand>
        <name>(2E)-4-hydroxy-3-methylbut-2-enyl diphosphate</name>
        <dbReference type="ChEBI" id="CHEBI:128753"/>
    </ligand>
</feature>
<dbReference type="GO" id="GO:0051539">
    <property type="term" value="F:4 iron, 4 sulfur cluster binding"/>
    <property type="evidence" value="ECO:0007669"/>
    <property type="project" value="UniProtKB-UniRule"/>
</dbReference>
<evidence type="ECO:0000256" key="2">
    <source>
        <dbReference type="ARBA" id="ARBA00022723"/>
    </source>
</evidence>
<dbReference type="Proteomes" id="UP001241537">
    <property type="component" value="Unassembled WGS sequence"/>
</dbReference>
<keyword evidence="5" id="KW-0414">Isoprene biosynthesis</keyword>
<feature type="binding site" evidence="5">
    <location>
        <position position="13"/>
    </location>
    <ligand>
        <name>[4Fe-4S] cluster</name>
        <dbReference type="ChEBI" id="CHEBI:49883"/>
    </ligand>
</feature>
<feature type="binding site" evidence="5">
    <location>
        <position position="224"/>
    </location>
    <ligand>
        <name>dimethylallyl diphosphate</name>
        <dbReference type="ChEBI" id="CHEBI:57623"/>
    </ligand>
</feature>
<dbReference type="EMBL" id="JAUSTO010000009">
    <property type="protein sequence ID" value="MDQ0152912.1"/>
    <property type="molecule type" value="Genomic_DNA"/>
</dbReference>
<feature type="binding site" evidence="5">
    <location>
        <position position="223"/>
    </location>
    <ligand>
        <name>isopentenyl diphosphate</name>
        <dbReference type="ChEBI" id="CHEBI:128769"/>
    </ligand>
</feature>
<dbReference type="Gene3D" id="3.40.1010.20">
    <property type="entry name" value="4-hydroxy-3-methylbut-2-enyl diphosphate reductase, catalytic domain"/>
    <property type="match status" value="2"/>
</dbReference>
<dbReference type="GO" id="GO:0016114">
    <property type="term" value="P:terpenoid biosynthetic process"/>
    <property type="evidence" value="ECO:0007669"/>
    <property type="project" value="UniProtKB-UniRule"/>
</dbReference>
<dbReference type="InterPro" id="IPR003451">
    <property type="entry name" value="LytB/IspH"/>
</dbReference>
<dbReference type="Pfam" id="PF02401">
    <property type="entry name" value="LYTB"/>
    <property type="match status" value="1"/>
</dbReference>
<dbReference type="PANTHER" id="PTHR30426">
    <property type="entry name" value="4-HYDROXY-3-METHYLBUT-2-ENYL DIPHOSPHATE REDUCTASE"/>
    <property type="match status" value="1"/>
</dbReference>
<dbReference type="EC" id="1.17.7.4" evidence="5"/>
<keyword evidence="3 5" id="KW-0408">Iron</keyword>
<comment type="catalytic activity">
    <reaction evidence="5">
        <text>dimethylallyl diphosphate + 2 oxidized [2Fe-2S]-[ferredoxin] + H2O = (2E)-4-hydroxy-3-methylbut-2-enyl diphosphate + 2 reduced [2Fe-2S]-[ferredoxin] + 2 H(+)</text>
        <dbReference type="Rhea" id="RHEA:24825"/>
        <dbReference type="Rhea" id="RHEA-COMP:10000"/>
        <dbReference type="Rhea" id="RHEA-COMP:10001"/>
        <dbReference type="ChEBI" id="CHEBI:15377"/>
        <dbReference type="ChEBI" id="CHEBI:15378"/>
        <dbReference type="ChEBI" id="CHEBI:33737"/>
        <dbReference type="ChEBI" id="CHEBI:33738"/>
        <dbReference type="ChEBI" id="CHEBI:57623"/>
        <dbReference type="ChEBI" id="CHEBI:128753"/>
        <dbReference type="EC" id="1.17.7.4"/>
    </reaction>
</comment>
<feature type="binding site" evidence="5">
    <location>
        <position position="99"/>
    </location>
    <ligand>
        <name>[4Fe-4S] cluster</name>
        <dbReference type="ChEBI" id="CHEBI:49883"/>
    </ligand>
</feature>
<comment type="pathway">
    <text evidence="5">Isoprenoid biosynthesis; dimethylallyl diphosphate biosynthesis; dimethylallyl diphosphate from (2E)-4-hydroxy-3-methylbutenyl diphosphate: step 1/1.</text>
</comment>
<feature type="binding site" evidence="5">
    <location>
        <position position="77"/>
    </location>
    <ligand>
        <name>(2E)-4-hydroxy-3-methylbut-2-enyl diphosphate</name>
        <dbReference type="ChEBI" id="CHEBI:128753"/>
    </ligand>
</feature>
<comment type="pathway">
    <text evidence="5">Isoprenoid biosynthesis; isopentenyl diphosphate biosynthesis via DXP pathway; isopentenyl diphosphate from 1-deoxy-D-xylulose 5-phosphate: step 6/6.</text>
</comment>
<comment type="catalytic activity">
    <reaction evidence="5">
        <text>isopentenyl diphosphate + 2 oxidized [2Fe-2S]-[ferredoxin] + H2O = (2E)-4-hydroxy-3-methylbut-2-enyl diphosphate + 2 reduced [2Fe-2S]-[ferredoxin] + 2 H(+)</text>
        <dbReference type="Rhea" id="RHEA:24488"/>
        <dbReference type="Rhea" id="RHEA-COMP:10000"/>
        <dbReference type="Rhea" id="RHEA-COMP:10001"/>
        <dbReference type="ChEBI" id="CHEBI:15377"/>
        <dbReference type="ChEBI" id="CHEBI:15378"/>
        <dbReference type="ChEBI" id="CHEBI:33737"/>
        <dbReference type="ChEBI" id="CHEBI:33738"/>
        <dbReference type="ChEBI" id="CHEBI:128753"/>
        <dbReference type="ChEBI" id="CHEBI:128769"/>
        <dbReference type="EC" id="1.17.7.4"/>
    </reaction>
</comment>
<feature type="binding site" evidence="5">
    <location>
        <position position="225"/>
    </location>
    <ligand>
        <name>dimethylallyl diphosphate</name>
        <dbReference type="ChEBI" id="CHEBI:57623"/>
    </ligand>
</feature>
<evidence type="ECO:0000313" key="6">
    <source>
        <dbReference type="EMBL" id="MDQ0152912.1"/>
    </source>
</evidence>
<accession>A0AAE3VAT4</accession>
<feature type="binding site" evidence="5">
    <location>
        <position position="267"/>
    </location>
    <ligand>
        <name>isopentenyl diphosphate</name>
        <dbReference type="ChEBI" id="CHEBI:128769"/>
    </ligand>
</feature>
<feature type="binding site" evidence="5">
    <location>
        <position position="127"/>
    </location>
    <ligand>
        <name>(2E)-4-hydroxy-3-methylbut-2-enyl diphosphate</name>
        <dbReference type="ChEBI" id="CHEBI:128753"/>
    </ligand>
</feature>
<dbReference type="NCBIfam" id="NF002187">
    <property type="entry name" value="PRK01045.1-1"/>
    <property type="match status" value="1"/>
</dbReference>
<comment type="cofactor">
    <cofactor evidence="5">
        <name>[4Fe-4S] cluster</name>
        <dbReference type="ChEBI" id="CHEBI:49883"/>
    </cofactor>
    <text evidence="5">Binds 1 [4Fe-4S] cluster per subunit.</text>
</comment>
<evidence type="ECO:0000256" key="1">
    <source>
        <dbReference type="ARBA" id="ARBA00022485"/>
    </source>
</evidence>
<name>A0AAE3VAT4_9FIRM</name>
<dbReference type="GO" id="GO:0050992">
    <property type="term" value="P:dimethylallyl diphosphate biosynthetic process"/>
    <property type="evidence" value="ECO:0007669"/>
    <property type="project" value="UniProtKB-UniRule"/>
</dbReference>
<dbReference type="NCBIfam" id="TIGR00216">
    <property type="entry name" value="ispH_lytB"/>
    <property type="match status" value="1"/>
</dbReference>
<feature type="binding site" evidence="5">
    <location>
        <position position="167"/>
    </location>
    <ligand>
        <name>(2E)-4-hydroxy-3-methylbut-2-enyl diphosphate</name>
        <dbReference type="ChEBI" id="CHEBI:128753"/>
    </ligand>
</feature>
<feature type="binding site" evidence="5">
    <location>
        <position position="42"/>
    </location>
    <ligand>
        <name>(2E)-4-hydroxy-3-methylbut-2-enyl diphosphate</name>
        <dbReference type="ChEBI" id="CHEBI:128753"/>
    </ligand>
</feature>
<keyword evidence="1 5" id="KW-0004">4Fe-4S</keyword>
<dbReference type="PANTHER" id="PTHR30426:SF0">
    <property type="entry name" value="4-HYDROXY-3-METHYLBUT-2-ENYL DIPHOSPHATE REDUCTASE"/>
    <property type="match status" value="1"/>
</dbReference>
<feature type="binding site" evidence="5">
    <location>
        <position position="127"/>
    </location>
    <ligand>
        <name>dimethylallyl diphosphate</name>
        <dbReference type="ChEBI" id="CHEBI:57623"/>
    </ligand>
</feature>
<organism evidence="6 7">
    <name type="scientific">Moryella indoligenes</name>
    <dbReference type="NCBI Taxonomy" id="371674"/>
    <lineage>
        <taxon>Bacteria</taxon>
        <taxon>Bacillati</taxon>
        <taxon>Bacillota</taxon>
        <taxon>Clostridia</taxon>
        <taxon>Lachnospirales</taxon>
        <taxon>Lachnospiraceae</taxon>
        <taxon>Moryella</taxon>
    </lineage>
</organism>
<keyword evidence="5 6" id="KW-0560">Oxidoreductase</keyword>
<feature type="binding site" evidence="5">
    <location>
        <position position="223"/>
    </location>
    <ligand>
        <name>dimethylallyl diphosphate</name>
        <dbReference type="ChEBI" id="CHEBI:57623"/>
    </ligand>
</feature>
<dbReference type="CDD" id="cd13944">
    <property type="entry name" value="lytB_ispH"/>
    <property type="match status" value="1"/>
</dbReference>
<dbReference type="AlphaFoldDB" id="A0AAE3VAT4"/>
<gene>
    <name evidence="5" type="primary">ispH</name>
    <name evidence="6" type="ORF">J2S20_001613</name>
</gene>
<evidence type="ECO:0000256" key="3">
    <source>
        <dbReference type="ARBA" id="ARBA00023004"/>
    </source>
</evidence>
<comment type="similarity">
    <text evidence="5">Belongs to the IspH family.</text>
</comment>